<accession>A0A6A5KS62</accession>
<dbReference type="EMBL" id="ML975264">
    <property type="protein sequence ID" value="KAF1837274.1"/>
    <property type="molecule type" value="Genomic_DNA"/>
</dbReference>
<feature type="compositionally biased region" description="Basic and acidic residues" evidence="1">
    <location>
        <begin position="501"/>
        <end position="517"/>
    </location>
</feature>
<sequence length="517" mass="58990">MSESYIPPKELSFRLKNKSNSKVLFSRKEEPTFGDYGGEDAFSDQWFHLQPGTGEWEGRYLVKSNFTDNCIFSRTHQEPYVDHTDGNGKWADQWFKIEPGKGERTGWFRLKNTSSNTVVTSTDDGVNNSEADGETDDDQYWSFLLEDVKFVDIKYDVDVGKLLSETPVVISTGSETNATSINQPLTLTLVETKTTTHIWEKTNGLDITASITVSVGVPEVVGASSTISVSKTMDVKQGEHKTNSRAYGLTVPVIAPPNTRVSAQVTMTLTELEVPYTMTWKSAKTEYEFKTKGIYKGACYFNADCMASESPLDDSGENREAIEWTPCEGYPLEDDAAAEGEQRSLDDQGQQDGDNSYEERAARDDDDEQSRSYGQQNGYEGEERSTEDEPDEEYAPKKSYGYGREERSTELEDEEYAPKKSYGYDEEQNDSYRQEERNGYGQEERNGYGQEEQNNSYGQEERNGYGQEDQNNRYQQEDQEDRKYARYDQNKPTYTDADTDSYEREDGYTERSRGREW</sequence>
<feature type="compositionally biased region" description="Basic and acidic residues" evidence="1">
    <location>
        <begin position="430"/>
        <end position="446"/>
    </location>
</feature>
<organism evidence="2 3">
    <name type="scientific">Decorospora gaudefroyi</name>
    <dbReference type="NCBI Taxonomy" id="184978"/>
    <lineage>
        <taxon>Eukaryota</taxon>
        <taxon>Fungi</taxon>
        <taxon>Dikarya</taxon>
        <taxon>Ascomycota</taxon>
        <taxon>Pezizomycotina</taxon>
        <taxon>Dothideomycetes</taxon>
        <taxon>Pleosporomycetidae</taxon>
        <taxon>Pleosporales</taxon>
        <taxon>Pleosporineae</taxon>
        <taxon>Pleosporaceae</taxon>
        <taxon>Decorospora</taxon>
    </lineage>
</organism>
<dbReference type="PANTHER" id="PTHR39244">
    <property type="entry name" value="NATTERIN-4"/>
    <property type="match status" value="1"/>
</dbReference>
<dbReference type="AlphaFoldDB" id="A0A6A5KS62"/>
<dbReference type="OrthoDB" id="4948898at2759"/>
<dbReference type="Gene3D" id="2.170.15.10">
    <property type="entry name" value="Proaerolysin, chain A, domain 3"/>
    <property type="match status" value="1"/>
</dbReference>
<evidence type="ECO:0000313" key="3">
    <source>
        <dbReference type="Proteomes" id="UP000800040"/>
    </source>
</evidence>
<dbReference type="SUPFAM" id="SSF56973">
    <property type="entry name" value="Aerolisin/ETX pore-forming domain"/>
    <property type="match status" value="1"/>
</dbReference>
<reference evidence="2" key="1">
    <citation type="submission" date="2020-01" db="EMBL/GenBank/DDBJ databases">
        <authorList>
            <consortium name="DOE Joint Genome Institute"/>
            <person name="Haridas S."/>
            <person name="Albert R."/>
            <person name="Binder M."/>
            <person name="Bloem J."/>
            <person name="Labutti K."/>
            <person name="Salamov A."/>
            <person name="Andreopoulos B."/>
            <person name="Baker S.E."/>
            <person name="Barry K."/>
            <person name="Bills G."/>
            <person name="Bluhm B.H."/>
            <person name="Cannon C."/>
            <person name="Castanera R."/>
            <person name="Culley D.E."/>
            <person name="Daum C."/>
            <person name="Ezra D."/>
            <person name="Gonzalez J.B."/>
            <person name="Henrissat B."/>
            <person name="Kuo A."/>
            <person name="Liang C."/>
            <person name="Lipzen A."/>
            <person name="Lutzoni F."/>
            <person name="Magnuson J."/>
            <person name="Mondo S."/>
            <person name="Nolan M."/>
            <person name="Ohm R."/>
            <person name="Pangilinan J."/>
            <person name="Park H.-J."/>
            <person name="Ramirez L."/>
            <person name="Alfaro M."/>
            <person name="Sun H."/>
            <person name="Tritt A."/>
            <person name="Yoshinaga Y."/>
            <person name="Zwiers L.-H."/>
            <person name="Turgeon B.G."/>
            <person name="Goodwin S.B."/>
            <person name="Spatafora J.W."/>
            <person name="Crous P.W."/>
            <person name="Grigoriev I.V."/>
        </authorList>
    </citation>
    <scope>NUCLEOTIDE SEQUENCE</scope>
    <source>
        <strain evidence="2">P77</strain>
    </source>
</reference>
<evidence type="ECO:0000256" key="1">
    <source>
        <dbReference type="SAM" id="MobiDB-lite"/>
    </source>
</evidence>
<dbReference type="PANTHER" id="PTHR39244:SF5">
    <property type="entry name" value="NATTERIN-3-LIKE"/>
    <property type="match status" value="1"/>
</dbReference>
<dbReference type="Gene3D" id="2.80.10.50">
    <property type="match status" value="1"/>
</dbReference>
<gene>
    <name evidence="2" type="ORF">BDW02DRAFT_645584</name>
</gene>
<dbReference type="CDD" id="cd23424">
    <property type="entry name" value="beta-trefoil_Ricin_BEL-like"/>
    <property type="match status" value="1"/>
</dbReference>
<dbReference type="Proteomes" id="UP000800040">
    <property type="component" value="Unassembled WGS sequence"/>
</dbReference>
<dbReference type="InterPro" id="IPR053237">
    <property type="entry name" value="Natterin_C"/>
</dbReference>
<name>A0A6A5KS62_9PLEO</name>
<dbReference type="SUPFAM" id="SSF50370">
    <property type="entry name" value="Ricin B-like lectins"/>
    <property type="match status" value="1"/>
</dbReference>
<dbReference type="InterPro" id="IPR035992">
    <property type="entry name" value="Ricin_B-like_lectins"/>
</dbReference>
<feature type="region of interest" description="Disordered" evidence="1">
    <location>
        <begin position="337"/>
        <end position="517"/>
    </location>
</feature>
<proteinExistence type="predicted"/>
<feature type="compositionally biased region" description="Basic and acidic residues" evidence="1">
    <location>
        <begin position="480"/>
        <end position="489"/>
    </location>
</feature>
<evidence type="ECO:0000313" key="2">
    <source>
        <dbReference type="EMBL" id="KAF1837274.1"/>
    </source>
</evidence>
<protein>
    <submittedName>
        <fullName evidence="2">Uncharacterized protein</fullName>
    </submittedName>
</protein>
<keyword evidence="3" id="KW-1185">Reference proteome</keyword>